<keyword evidence="1" id="KW-0812">Transmembrane</keyword>
<dbReference type="EMBL" id="LFIV01000063">
    <property type="protein sequence ID" value="KZL72042.1"/>
    <property type="molecule type" value="Genomic_DNA"/>
</dbReference>
<evidence type="ECO:0000313" key="3">
    <source>
        <dbReference type="Proteomes" id="UP000076552"/>
    </source>
</evidence>
<accession>A0A166TGD0</accession>
<reference evidence="2 3" key="1">
    <citation type="submission" date="2015-06" db="EMBL/GenBank/DDBJ databases">
        <title>Survival trade-offs in plant roots during colonization by closely related pathogenic and mutualistic fungi.</title>
        <authorList>
            <person name="Hacquard S."/>
            <person name="Kracher B."/>
            <person name="Hiruma K."/>
            <person name="Weinman A."/>
            <person name="Muench P."/>
            <person name="Garrido Oter R."/>
            <person name="Ver Loren van Themaat E."/>
            <person name="Dallerey J.-F."/>
            <person name="Damm U."/>
            <person name="Henrissat B."/>
            <person name="Lespinet O."/>
            <person name="Thon M."/>
            <person name="Kemen E."/>
            <person name="McHardy A.C."/>
            <person name="Schulze-Lefert P."/>
            <person name="O'Connell R.J."/>
        </authorList>
    </citation>
    <scope>NUCLEOTIDE SEQUENCE [LARGE SCALE GENOMIC DNA]</scope>
    <source>
        <strain evidence="2 3">0861</strain>
    </source>
</reference>
<organism evidence="2 3">
    <name type="scientific">Colletotrichum tofieldiae</name>
    <dbReference type="NCBI Taxonomy" id="708197"/>
    <lineage>
        <taxon>Eukaryota</taxon>
        <taxon>Fungi</taxon>
        <taxon>Dikarya</taxon>
        <taxon>Ascomycota</taxon>
        <taxon>Pezizomycotina</taxon>
        <taxon>Sordariomycetes</taxon>
        <taxon>Hypocreomycetidae</taxon>
        <taxon>Glomerellales</taxon>
        <taxon>Glomerellaceae</taxon>
        <taxon>Colletotrichum</taxon>
        <taxon>Colletotrichum spaethianum species complex</taxon>
    </lineage>
</organism>
<keyword evidence="3" id="KW-1185">Reference proteome</keyword>
<dbReference type="Proteomes" id="UP000076552">
    <property type="component" value="Unassembled WGS sequence"/>
</dbReference>
<evidence type="ECO:0000313" key="2">
    <source>
        <dbReference type="EMBL" id="KZL72042.1"/>
    </source>
</evidence>
<feature type="transmembrane region" description="Helical" evidence="1">
    <location>
        <begin position="12"/>
        <end position="28"/>
    </location>
</feature>
<gene>
    <name evidence="2" type="ORF">CT0861_05452</name>
</gene>
<keyword evidence="1" id="KW-0472">Membrane</keyword>
<proteinExistence type="predicted"/>
<dbReference type="AlphaFoldDB" id="A0A166TGD0"/>
<sequence>MVVKALNDTAGLHGIILTLLIFGTYLQINKDLHLSPDILRKRGRPKKGQRTTDLAIKLRLDNVITTLGAPYKESDEYLSQAVREIQTGNLRVRRLGEGGPSYLGTYYPEDKPEALDDRLTHTIIARLPKELENKYPKDTLLYITKPLYSLAESGLY</sequence>
<keyword evidence="1" id="KW-1133">Transmembrane helix</keyword>
<name>A0A166TGD0_9PEZI</name>
<evidence type="ECO:0000256" key="1">
    <source>
        <dbReference type="SAM" id="Phobius"/>
    </source>
</evidence>
<protein>
    <submittedName>
        <fullName evidence="2">Uncharacterized protein</fullName>
    </submittedName>
</protein>
<comment type="caution">
    <text evidence="2">The sequence shown here is derived from an EMBL/GenBank/DDBJ whole genome shotgun (WGS) entry which is preliminary data.</text>
</comment>